<dbReference type="SUPFAM" id="SSF48350">
    <property type="entry name" value="GTPase activation domain, GAP"/>
    <property type="match status" value="1"/>
</dbReference>
<dbReference type="CDD" id="cd00159">
    <property type="entry name" value="RhoGAP"/>
    <property type="match status" value="1"/>
</dbReference>
<name>A0ABM1EQP8_PRICU</name>
<dbReference type="Pfam" id="PF00620">
    <property type="entry name" value="RhoGAP"/>
    <property type="match status" value="1"/>
</dbReference>
<dbReference type="PANTHER" id="PTHR23179">
    <property type="entry name" value="T-CELL ACTIVATION RHO GTPASE ACTIVATING PROTEIN-RELATED"/>
    <property type="match status" value="1"/>
</dbReference>
<feature type="compositionally biased region" description="Polar residues" evidence="1">
    <location>
        <begin position="492"/>
        <end position="510"/>
    </location>
</feature>
<dbReference type="InterPro" id="IPR008936">
    <property type="entry name" value="Rho_GTPase_activation_prot"/>
</dbReference>
<dbReference type="GeneID" id="106814684"/>
<protein>
    <submittedName>
        <fullName evidence="4">Uncharacterized protein LOC106814684</fullName>
    </submittedName>
</protein>
<feature type="region of interest" description="Disordered" evidence="1">
    <location>
        <begin position="367"/>
        <end position="438"/>
    </location>
</feature>
<evidence type="ECO:0000259" key="2">
    <source>
        <dbReference type="SMART" id="SM00324"/>
    </source>
</evidence>
<dbReference type="PANTHER" id="PTHR23179:SF27">
    <property type="entry name" value="RHO GTPASE ACTIVATING PROTEIN AT 71E, ISOFORM D"/>
    <property type="match status" value="1"/>
</dbReference>
<dbReference type="RefSeq" id="XP_014674519.1">
    <property type="nucleotide sequence ID" value="XM_014819033.1"/>
</dbReference>
<sequence length="510" mass="55295">MQRSNRRGVLAQWLAGGSKDQMEKLRFGLPFEEICKPNIPASLLVLILKITAEGPHKKEVFRAPGNQNSVKQLMRILRNGKSANLQDYSVHTVASLLKVGLSRLVAEGVIVSSIIMSLQSVTQNLLVLLIGMFKLIAVNAEHAGTGMSSEALGVSVAPSILHSCSANGRKVDVDRFRQAASIVTFLIDQFGDSALFGRDNYEYFVHTTRQLFDSDAKWKFLMQCPRTPDTGGATSRDLSLGVDSSMSGLELGDLDDTAELTKSQESLSAISRSAKSSRSGSLATVTEASLRTRAASVDELHGDAKRTQSSCSLQQLDIRERHAERMRARSEWFLAPPRRVEITLDMKRIEEILQSMEQCWGGWNASAAEERGESGDSVPRLKHHRSGDLLDSQSRGYSQSDEVLQEGHSGYVSQSDDALDRGTSGRAGSHDSDKLGTNLEYIDSGTASQSDDGFLGGAPPSGAVCIELDETGFVSTETLSDTEVISEETAESGDTASSQDKTRNDTVTPT</sequence>
<evidence type="ECO:0000313" key="3">
    <source>
        <dbReference type="Proteomes" id="UP000695022"/>
    </source>
</evidence>
<evidence type="ECO:0000313" key="4">
    <source>
        <dbReference type="RefSeq" id="XP_014674519.1"/>
    </source>
</evidence>
<evidence type="ECO:0000256" key="1">
    <source>
        <dbReference type="SAM" id="MobiDB-lite"/>
    </source>
</evidence>
<feature type="region of interest" description="Disordered" evidence="1">
    <location>
        <begin position="475"/>
        <end position="510"/>
    </location>
</feature>
<dbReference type="Proteomes" id="UP000695022">
    <property type="component" value="Unplaced"/>
</dbReference>
<keyword evidence="3" id="KW-1185">Reference proteome</keyword>
<reference evidence="4" key="1">
    <citation type="submission" date="2025-08" db="UniProtKB">
        <authorList>
            <consortium name="RefSeq"/>
        </authorList>
    </citation>
    <scope>IDENTIFICATION</scope>
</reference>
<gene>
    <name evidence="4" type="primary">LOC106814684</name>
</gene>
<dbReference type="Gene3D" id="1.10.555.10">
    <property type="entry name" value="Rho GTPase activation protein"/>
    <property type="match status" value="2"/>
</dbReference>
<proteinExistence type="predicted"/>
<accession>A0ABM1EQP8</accession>
<feature type="compositionally biased region" description="Polar residues" evidence="1">
    <location>
        <begin position="391"/>
        <end position="402"/>
    </location>
</feature>
<organism evidence="3 4">
    <name type="scientific">Priapulus caudatus</name>
    <name type="common">Priapulid worm</name>
    <dbReference type="NCBI Taxonomy" id="37621"/>
    <lineage>
        <taxon>Eukaryota</taxon>
        <taxon>Metazoa</taxon>
        <taxon>Ecdysozoa</taxon>
        <taxon>Scalidophora</taxon>
        <taxon>Priapulida</taxon>
        <taxon>Priapulimorpha</taxon>
        <taxon>Priapulimorphida</taxon>
        <taxon>Priapulidae</taxon>
        <taxon>Priapulus</taxon>
    </lineage>
</organism>
<feature type="domain" description="Rho-GAP" evidence="2">
    <location>
        <begin position="37"/>
        <end position="191"/>
    </location>
</feature>
<dbReference type="InterPro" id="IPR000198">
    <property type="entry name" value="RhoGAP_dom"/>
</dbReference>
<dbReference type="SMART" id="SM00324">
    <property type="entry name" value="RhoGAP"/>
    <property type="match status" value="1"/>
</dbReference>